<dbReference type="InterPro" id="IPR011257">
    <property type="entry name" value="DNA_glycosylase"/>
</dbReference>
<sequence>MPGVRTVSVRCLSELRRAPKRFERGEVGMSSSPIEVLIVARRIANYAKDEGALIDEKHPRATCGHLGAVLADSVLQAGLNYATVVRPRVLSILRAHPNRHTISSLVSLIQDGETGAFLNWRHHEKVRRFEALVVFLQRWGIEDVWDLRAGLASDEFCNAIQTVNGIGPKTVDYMACLVGIDSIAVDRHVRTFAKAAGVENDDYHFLRKSFCCAADLLSLPRREFDAWLWRRATASTQVQLPLAV</sequence>
<name>A0A653B9E6_ECTOL</name>
<dbReference type="EMBL" id="LR130779">
    <property type="protein sequence ID" value="VDN65288.1"/>
    <property type="molecule type" value="Genomic_DNA"/>
</dbReference>
<accession>A0A653B9E6</accession>
<gene>
    <name evidence="1" type="ORF">POT9AD_4313</name>
</gene>
<dbReference type="GO" id="GO:0006281">
    <property type="term" value="P:DNA repair"/>
    <property type="evidence" value="ECO:0007669"/>
    <property type="project" value="InterPro"/>
</dbReference>
<protein>
    <submittedName>
        <fullName evidence="1">Uncharacterized protein</fullName>
    </submittedName>
</protein>
<evidence type="ECO:0000313" key="1">
    <source>
        <dbReference type="EMBL" id="VDN65288.1"/>
    </source>
</evidence>
<proteinExistence type="predicted"/>
<dbReference type="SUPFAM" id="SSF48150">
    <property type="entry name" value="DNA-glycosylase"/>
    <property type="match status" value="1"/>
</dbReference>
<dbReference type="AlphaFoldDB" id="A0A653B9E6"/>
<reference evidence="1" key="1">
    <citation type="submission" date="2018-11" db="EMBL/GenBank/DDBJ databases">
        <authorList>
            <consortium name="Genoscope - CEA"/>
            <person name="William W."/>
        </authorList>
    </citation>
    <scope>NUCLEOTIDE SEQUENCE [LARGE SCALE GENOMIC DNA]</scope>
    <source>
        <strain evidence="1">T9AD</strain>
    </source>
</reference>
<organism evidence="1">
    <name type="scientific">Ectopseudomonas oleovorans</name>
    <name type="common">Pseudomonas oleovorans</name>
    <dbReference type="NCBI Taxonomy" id="301"/>
    <lineage>
        <taxon>Bacteria</taxon>
        <taxon>Pseudomonadati</taxon>
        <taxon>Pseudomonadota</taxon>
        <taxon>Gammaproteobacteria</taxon>
        <taxon>Pseudomonadales</taxon>
        <taxon>Pseudomonadaceae</taxon>
        <taxon>Ectopseudomonas</taxon>
    </lineage>
</organism>
<dbReference type="GO" id="GO:0003824">
    <property type="term" value="F:catalytic activity"/>
    <property type="evidence" value="ECO:0007669"/>
    <property type="project" value="InterPro"/>
</dbReference>